<name>A0AAW8DHI0_9MICC</name>
<dbReference type="Proteomes" id="UP001242995">
    <property type="component" value="Unassembled WGS sequence"/>
</dbReference>
<comment type="caution">
    <text evidence="5">The sequence shown here is derived from an EMBL/GenBank/DDBJ whole genome shotgun (WGS) entry which is preliminary data.</text>
</comment>
<dbReference type="Gene3D" id="1.10.260.40">
    <property type="entry name" value="lambda repressor-like DNA-binding domains"/>
    <property type="match status" value="1"/>
</dbReference>
<dbReference type="Gene3D" id="3.40.50.2300">
    <property type="match status" value="2"/>
</dbReference>
<dbReference type="AlphaFoldDB" id="A0AAW8DHI0"/>
<dbReference type="RefSeq" id="WP_306960422.1">
    <property type="nucleotide sequence ID" value="NZ_JAUSRG010000003.1"/>
</dbReference>
<proteinExistence type="predicted"/>
<dbReference type="InterPro" id="IPR000843">
    <property type="entry name" value="HTH_LacI"/>
</dbReference>
<evidence type="ECO:0000313" key="6">
    <source>
        <dbReference type="EMBL" id="MDQ0180952.1"/>
    </source>
</evidence>
<dbReference type="Pfam" id="PF00356">
    <property type="entry name" value="LacI"/>
    <property type="match status" value="1"/>
</dbReference>
<dbReference type="PANTHER" id="PTHR30146">
    <property type="entry name" value="LACI-RELATED TRANSCRIPTIONAL REPRESSOR"/>
    <property type="match status" value="1"/>
</dbReference>
<evidence type="ECO:0000256" key="1">
    <source>
        <dbReference type="ARBA" id="ARBA00023015"/>
    </source>
</evidence>
<keyword evidence="7" id="KW-1185">Reference proteome</keyword>
<reference evidence="5 7" key="1">
    <citation type="submission" date="2023-07" db="EMBL/GenBank/DDBJ databases">
        <title>Sorghum-associated microbial communities from plants grown in Nebraska, USA.</title>
        <authorList>
            <person name="Schachtman D."/>
        </authorList>
    </citation>
    <scope>NUCLEOTIDE SEQUENCE</scope>
    <source>
        <strain evidence="5">DS1006</strain>
        <strain evidence="6 7">DS1016</strain>
    </source>
</reference>
<evidence type="ECO:0000259" key="4">
    <source>
        <dbReference type="PROSITE" id="PS50932"/>
    </source>
</evidence>
<protein>
    <submittedName>
        <fullName evidence="5">DNA-binding LacI/PurR family transcriptional regulator</fullName>
    </submittedName>
</protein>
<dbReference type="InterPro" id="IPR010982">
    <property type="entry name" value="Lambda_DNA-bd_dom_sf"/>
</dbReference>
<dbReference type="CDD" id="cd01392">
    <property type="entry name" value="HTH_LacI"/>
    <property type="match status" value="1"/>
</dbReference>
<feature type="domain" description="HTH lacI-type" evidence="4">
    <location>
        <begin position="7"/>
        <end position="61"/>
    </location>
</feature>
<gene>
    <name evidence="5" type="ORF">J2S90_001574</name>
    <name evidence="6" type="ORF">J2S93_002379</name>
</gene>
<dbReference type="GO" id="GO:0003700">
    <property type="term" value="F:DNA-binding transcription factor activity"/>
    <property type="evidence" value="ECO:0007669"/>
    <property type="project" value="TreeGrafter"/>
</dbReference>
<keyword evidence="2 5" id="KW-0238">DNA-binding</keyword>
<dbReference type="PROSITE" id="PS00356">
    <property type="entry name" value="HTH_LACI_1"/>
    <property type="match status" value="1"/>
</dbReference>
<dbReference type="PANTHER" id="PTHR30146:SF155">
    <property type="entry name" value="ALANINE RACEMASE"/>
    <property type="match status" value="1"/>
</dbReference>
<keyword evidence="3" id="KW-0804">Transcription</keyword>
<dbReference type="EMBL" id="JAUSTF010000004">
    <property type="protein sequence ID" value="MDQ0180952.1"/>
    <property type="molecule type" value="Genomic_DNA"/>
</dbReference>
<dbReference type="Pfam" id="PF13377">
    <property type="entry name" value="Peripla_BP_3"/>
    <property type="match status" value="1"/>
</dbReference>
<accession>A0AAW8DHI0</accession>
<keyword evidence="1" id="KW-0805">Transcription regulation</keyword>
<sequence length="343" mass="36971">MSIPTAMSLADVACHAGVSLSTASRALNNAYGVSAGTRDRVLESARALDFVVSPDARRLATGTTGRVALVVPHLERWFFGQITAGIERVLSQADLDVLLYQVDDEQHRREFLARLPARRKVDAVVVVAFPLTEEDRTRLEKIGAKIVAAGARSDAYPSVGIDDYAAGRLAMDHLLSLGHTRIAMIALRNPDQPDWSTDRDRAQAYRDALTEHGLPLDPELVREVELVPADAARAIEDILDTAAEPPTAVYTHADELAFGVLRILRNRGHRVPGDISVVGIDDHPMAELLDLTTVGQDARAQGATAGRLVLQELGLEPVDPGLATKAPVRLIRRSSTGRAGTTA</sequence>
<evidence type="ECO:0000313" key="8">
    <source>
        <dbReference type="Proteomes" id="UP001242995"/>
    </source>
</evidence>
<dbReference type="CDD" id="cd06267">
    <property type="entry name" value="PBP1_LacI_sugar_binding-like"/>
    <property type="match status" value="1"/>
</dbReference>
<dbReference type="PROSITE" id="PS50932">
    <property type="entry name" value="HTH_LACI_2"/>
    <property type="match status" value="1"/>
</dbReference>
<dbReference type="EMBL" id="JAUSRG010000003">
    <property type="protein sequence ID" value="MDP9904619.1"/>
    <property type="molecule type" value="Genomic_DNA"/>
</dbReference>
<evidence type="ECO:0000313" key="7">
    <source>
        <dbReference type="Proteomes" id="UP001230951"/>
    </source>
</evidence>
<dbReference type="SUPFAM" id="SSF53822">
    <property type="entry name" value="Periplasmic binding protein-like I"/>
    <property type="match status" value="1"/>
</dbReference>
<dbReference type="SUPFAM" id="SSF47413">
    <property type="entry name" value="lambda repressor-like DNA-binding domains"/>
    <property type="match status" value="1"/>
</dbReference>
<evidence type="ECO:0000313" key="5">
    <source>
        <dbReference type="EMBL" id="MDP9904619.1"/>
    </source>
</evidence>
<dbReference type="InterPro" id="IPR028082">
    <property type="entry name" value="Peripla_BP_I"/>
</dbReference>
<evidence type="ECO:0000256" key="2">
    <source>
        <dbReference type="ARBA" id="ARBA00023125"/>
    </source>
</evidence>
<dbReference type="Proteomes" id="UP001230951">
    <property type="component" value="Unassembled WGS sequence"/>
</dbReference>
<dbReference type="SMART" id="SM00354">
    <property type="entry name" value="HTH_LACI"/>
    <property type="match status" value="1"/>
</dbReference>
<dbReference type="InterPro" id="IPR046335">
    <property type="entry name" value="LacI/GalR-like_sensor"/>
</dbReference>
<evidence type="ECO:0000256" key="3">
    <source>
        <dbReference type="ARBA" id="ARBA00023163"/>
    </source>
</evidence>
<organism evidence="5 8">
    <name type="scientific">Arthrobacter bambusae</name>
    <dbReference type="NCBI Taxonomy" id="1338426"/>
    <lineage>
        <taxon>Bacteria</taxon>
        <taxon>Bacillati</taxon>
        <taxon>Actinomycetota</taxon>
        <taxon>Actinomycetes</taxon>
        <taxon>Micrococcales</taxon>
        <taxon>Micrococcaceae</taxon>
        <taxon>Arthrobacter</taxon>
    </lineage>
</organism>
<dbReference type="GO" id="GO:0000976">
    <property type="term" value="F:transcription cis-regulatory region binding"/>
    <property type="evidence" value="ECO:0007669"/>
    <property type="project" value="TreeGrafter"/>
</dbReference>